<keyword evidence="7" id="KW-0472">Membrane</keyword>
<evidence type="ECO:0000313" key="10">
    <source>
        <dbReference type="EMBL" id="WNM19136.1"/>
    </source>
</evidence>
<dbReference type="Pfam" id="PF07719">
    <property type="entry name" value="TPR_2"/>
    <property type="match status" value="1"/>
</dbReference>
<keyword evidence="5" id="KW-0902">Two-component regulatory system</keyword>
<feature type="chain" id="PRO_5044705315" evidence="8">
    <location>
        <begin position="20"/>
        <end position="547"/>
    </location>
</feature>
<evidence type="ECO:0000256" key="6">
    <source>
        <dbReference type="PROSITE-ProRule" id="PRU00339"/>
    </source>
</evidence>
<dbReference type="InterPro" id="IPR013105">
    <property type="entry name" value="TPR_2"/>
</dbReference>
<dbReference type="Proteomes" id="UP001304515">
    <property type="component" value="Chromosome"/>
</dbReference>
<dbReference type="PANTHER" id="PTHR24421:SF60">
    <property type="entry name" value="SENSOR HISTIDINE KINASE COMP"/>
    <property type="match status" value="1"/>
</dbReference>
<dbReference type="Gene3D" id="3.30.565.10">
    <property type="entry name" value="Histidine kinase-like ATPase, C-terminal domain"/>
    <property type="match status" value="1"/>
</dbReference>
<evidence type="ECO:0000313" key="11">
    <source>
        <dbReference type="EMBL" id="WNM20525.1"/>
    </source>
</evidence>
<dbReference type="PROSITE" id="PS51257">
    <property type="entry name" value="PROKAR_LIPOPROTEIN"/>
    <property type="match status" value="1"/>
</dbReference>
<keyword evidence="2" id="KW-0677">Repeat</keyword>
<dbReference type="InterPro" id="IPR019734">
    <property type="entry name" value="TPR_rpt"/>
</dbReference>
<evidence type="ECO:0000313" key="12">
    <source>
        <dbReference type="Proteomes" id="UP001304515"/>
    </source>
</evidence>
<dbReference type="PROSITE" id="PS50293">
    <property type="entry name" value="TPR_REGION"/>
    <property type="match status" value="1"/>
</dbReference>
<organism evidence="11 12">
    <name type="scientific">Flavobacterium capsici</name>
    <dbReference type="NCBI Taxonomy" id="3075618"/>
    <lineage>
        <taxon>Bacteria</taxon>
        <taxon>Pseudomonadati</taxon>
        <taxon>Bacteroidota</taxon>
        <taxon>Flavobacteriia</taxon>
        <taxon>Flavobacteriales</taxon>
        <taxon>Flavobacteriaceae</taxon>
        <taxon>Flavobacterium</taxon>
    </lineage>
</organism>
<accession>A0AA96F0J4</accession>
<evidence type="ECO:0000256" key="8">
    <source>
        <dbReference type="SAM" id="SignalP"/>
    </source>
</evidence>
<dbReference type="Gene3D" id="1.25.40.10">
    <property type="entry name" value="Tetratricopeptide repeat domain"/>
    <property type="match status" value="2"/>
</dbReference>
<dbReference type="InterPro" id="IPR050482">
    <property type="entry name" value="Sensor_HK_TwoCompSys"/>
</dbReference>
<evidence type="ECO:0000256" key="4">
    <source>
        <dbReference type="ARBA" id="ARBA00022803"/>
    </source>
</evidence>
<feature type="transmembrane region" description="Helical" evidence="7">
    <location>
        <begin position="327"/>
        <end position="345"/>
    </location>
</feature>
<dbReference type="AlphaFoldDB" id="A0AA96F3A0"/>
<evidence type="ECO:0000256" key="2">
    <source>
        <dbReference type="ARBA" id="ARBA00022737"/>
    </source>
</evidence>
<keyword evidence="7" id="KW-0812">Transmembrane</keyword>
<dbReference type="EMBL" id="CP134878">
    <property type="protein sequence ID" value="WNM19136.1"/>
    <property type="molecule type" value="Genomic_DNA"/>
</dbReference>
<proteinExistence type="predicted"/>
<evidence type="ECO:0000256" key="7">
    <source>
        <dbReference type="SAM" id="Phobius"/>
    </source>
</evidence>
<keyword evidence="1" id="KW-0808">Transferase</keyword>
<evidence type="ECO:0000256" key="3">
    <source>
        <dbReference type="ARBA" id="ARBA00022777"/>
    </source>
</evidence>
<name>A0AA96F3A0_9FLAO</name>
<reference evidence="11 12" key="1">
    <citation type="submission" date="2023-09" db="EMBL/GenBank/DDBJ databases">
        <title>Flavobacterium sp. a novel bacteria isolate from Pepper rhizosphere.</title>
        <authorList>
            <person name="Peng Y."/>
            <person name="Lee J."/>
        </authorList>
    </citation>
    <scope>NUCLEOTIDE SEQUENCE [LARGE SCALE GENOMIC DNA]</scope>
    <source>
        <strain evidence="10">PMR2A8</strain>
        <strain evidence="11 12">PMTSA4</strain>
    </source>
</reference>
<evidence type="ECO:0000256" key="1">
    <source>
        <dbReference type="ARBA" id="ARBA00022679"/>
    </source>
</evidence>
<feature type="repeat" description="TPR" evidence="6">
    <location>
        <begin position="108"/>
        <end position="141"/>
    </location>
</feature>
<feature type="signal peptide" evidence="8">
    <location>
        <begin position="1"/>
        <end position="19"/>
    </location>
</feature>
<dbReference type="InterPro" id="IPR011990">
    <property type="entry name" value="TPR-like_helical_dom_sf"/>
</dbReference>
<dbReference type="InterPro" id="IPR036890">
    <property type="entry name" value="HATPase_C_sf"/>
</dbReference>
<gene>
    <name evidence="11" type="ORF">RN605_07455</name>
    <name evidence="10" type="ORF">RN608_00285</name>
</gene>
<dbReference type="InterPro" id="IPR003594">
    <property type="entry name" value="HATPase_dom"/>
</dbReference>
<dbReference type="Pfam" id="PF02518">
    <property type="entry name" value="HATPase_c"/>
    <property type="match status" value="1"/>
</dbReference>
<dbReference type="PANTHER" id="PTHR24421">
    <property type="entry name" value="NITRATE/NITRITE SENSOR PROTEIN NARX-RELATED"/>
    <property type="match status" value="1"/>
</dbReference>
<dbReference type="RefSeq" id="WP_313323727.1">
    <property type="nucleotide sequence ID" value="NZ_CP134878.1"/>
</dbReference>
<keyword evidence="8" id="KW-0732">Signal</keyword>
<feature type="domain" description="Histidine kinase/HSP90-like ATPase" evidence="9">
    <location>
        <begin position="461"/>
        <end position="546"/>
    </location>
</feature>
<dbReference type="SMART" id="SM00028">
    <property type="entry name" value="TPR"/>
    <property type="match status" value="4"/>
</dbReference>
<accession>A0AA96F3A0</accession>
<evidence type="ECO:0000259" key="9">
    <source>
        <dbReference type="Pfam" id="PF02518"/>
    </source>
</evidence>
<keyword evidence="7" id="KW-1133">Transmembrane helix</keyword>
<protein>
    <submittedName>
        <fullName evidence="11">Tetratricopeptide repeat protein</fullName>
    </submittedName>
</protein>
<dbReference type="SUPFAM" id="SSF48452">
    <property type="entry name" value="TPR-like"/>
    <property type="match status" value="2"/>
</dbReference>
<dbReference type="GO" id="GO:0016301">
    <property type="term" value="F:kinase activity"/>
    <property type="evidence" value="ECO:0007669"/>
    <property type="project" value="UniProtKB-KW"/>
</dbReference>
<dbReference type="PROSITE" id="PS50005">
    <property type="entry name" value="TPR"/>
    <property type="match status" value="1"/>
</dbReference>
<evidence type="ECO:0000256" key="5">
    <source>
        <dbReference type="ARBA" id="ARBA00023012"/>
    </source>
</evidence>
<keyword evidence="3" id="KW-0418">Kinase</keyword>
<keyword evidence="4 6" id="KW-0802">TPR repeat</keyword>
<sequence length="547" mass="63130">MRTTVNFFLLLLCSLVFFACNKSNDKLTSNSTGYNSNIEKGFSSLQKQKLDSAFFYFNQAHQHAVSNDEKVYALLQMAFIQTQIADFSAAEETLTQAYKTNTSPAYDMHIYNALGIAYLEQNNYQEAINYYDKILNDTISEINKCIILNNKAVVYLEQSEYQKAINIETKIWQNDSLKKDKKQWAKILDNLGYAYYKTNNNKALELLLKAKSIRDSINDDYEKIASYIHLSQYYQNTNQELAASYAQSAFQFASKINNPDDKMEALQYWIINAQPNEAKSLALKQMKLSDSINKVRQSAKNQFAKIRFDASKAEQEKLKSEKQKQTIFWILIAVAVIAFITILLIRYRNKQKLKTSIYDTETRISKKIHDELANDVFQALTFAETQDLSNPQKKETFLNNLDDIYLRTRNIANANSQVNTNANYQENLFNMISGFNSPQTNVIINSDDTIDWNKIKRETKITLYRVLQELMVNMKKHSNCSVVVLSFINHPKQIQIKYADNGKGINPETFDKKGLQNVENRIFTLNGTIIFESETQKGFKVNIEIPK</sequence>
<keyword evidence="12" id="KW-1185">Reference proteome</keyword>
<dbReference type="EMBL" id="CP134890">
    <property type="protein sequence ID" value="WNM20525.1"/>
    <property type="molecule type" value="Genomic_DNA"/>
</dbReference>
<dbReference type="GO" id="GO:0000160">
    <property type="term" value="P:phosphorelay signal transduction system"/>
    <property type="evidence" value="ECO:0007669"/>
    <property type="project" value="UniProtKB-KW"/>
</dbReference>
<dbReference type="KEGG" id="fcj:RN605_07455"/>
<dbReference type="SUPFAM" id="SSF55874">
    <property type="entry name" value="ATPase domain of HSP90 chaperone/DNA topoisomerase II/histidine kinase"/>
    <property type="match status" value="1"/>
</dbReference>